<accession>A0A1I3L1F2</accession>
<keyword evidence="1" id="KW-0378">Hydrolase</keyword>
<dbReference type="PRINTS" id="PR00111">
    <property type="entry name" value="ABHYDROLASE"/>
</dbReference>
<evidence type="ECO:0000256" key="1">
    <source>
        <dbReference type="ARBA" id="ARBA00022801"/>
    </source>
</evidence>
<proteinExistence type="predicted"/>
<reference evidence="4" key="1">
    <citation type="submission" date="2016-10" db="EMBL/GenBank/DDBJ databases">
        <authorList>
            <person name="Varghese N."/>
            <person name="Submissions S."/>
        </authorList>
    </citation>
    <scope>NUCLEOTIDE SEQUENCE [LARGE SCALE GENOMIC DNA]</scope>
    <source>
        <strain evidence="4">DSM 21857</strain>
    </source>
</reference>
<dbReference type="InterPro" id="IPR000639">
    <property type="entry name" value="Epox_hydrolase-like"/>
</dbReference>
<keyword evidence="4" id="KW-1185">Reference proteome</keyword>
<evidence type="ECO:0000313" key="3">
    <source>
        <dbReference type="EMBL" id="SFI78521.1"/>
    </source>
</evidence>
<dbReference type="InterPro" id="IPR000073">
    <property type="entry name" value="AB_hydrolase_1"/>
</dbReference>
<evidence type="ECO:0000259" key="2">
    <source>
        <dbReference type="Pfam" id="PF00561"/>
    </source>
</evidence>
<dbReference type="AlphaFoldDB" id="A0A1I3L1F2"/>
<dbReference type="EMBL" id="FORF01000006">
    <property type="protein sequence ID" value="SFI78521.1"/>
    <property type="molecule type" value="Genomic_DNA"/>
</dbReference>
<sequence length="297" mass="33168">MLVRFETHPLSEVTLNVAIAGREDAPLIICLHGFPEYWAAWQDVMTELENDFLLVAPDQRGFNQSSKPVGLAAYHTRRMVADLAELADRLSPSKPFILAGHDWGASVAYAYALAHPARVSHLIVANGVHPVCFQKAIFEDPEQRAASQYINRLRADDAEQMLSEDGFRRLARMIDGFSSTHFFNAAMKQTYVEAWARPGALTAMLNWYRASPIVVPEEGATTLGPSILDMPPENFVVNMPHLVVWGQQDQALRQACLSGLQQFVPDLEIAPVEDAGHWILHERPAQVAEAMRAFLKR</sequence>
<protein>
    <submittedName>
        <fullName evidence="3">Pimeloyl-ACP methyl ester carboxylesterase</fullName>
    </submittedName>
</protein>
<feature type="domain" description="AB hydrolase-1" evidence="2">
    <location>
        <begin position="26"/>
        <end position="284"/>
    </location>
</feature>
<dbReference type="PANTHER" id="PTHR43329">
    <property type="entry name" value="EPOXIDE HYDROLASE"/>
    <property type="match status" value="1"/>
</dbReference>
<name>A0A1I3L1F2_9HYPH</name>
<dbReference type="PRINTS" id="PR00412">
    <property type="entry name" value="EPOXHYDRLASE"/>
</dbReference>
<dbReference type="Pfam" id="PF00561">
    <property type="entry name" value="Abhydrolase_1"/>
    <property type="match status" value="1"/>
</dbReference>
<gene>
    <name evidence="3" type="ORF">SAMN03080618_01338</name>
</gene>
<organism evidence="3 4">
    <name type="scientific">Aquamicrobium aerolatum DSM 21857</name>
    <dbReference type="NCBI Taxonomy" id="1121003"/>
    <lineage>
        <taxon>Bacteria</taxon>
        <taxon>Pseudomonadati</taxon>
        <taxon>Pseudomonadota</taxon>
        <taxon>Alphaproteobacteria</taxon>
        <taxon>Hyphomicrobiales</taxon>
        <taxon>Phyllobacteriaceae</taxon>
        <taxon>Aerobium</taxon>
    </lineage>
</organism>
<dbReference type="Proteomes" id="UP000242763">
    <property type="component" value="Unassembled WGS sequence"/>
</dbReference>
<evidence type="ECO:0000313" key="4">
    <source>
        <dbReference type="Proteomes" id="UP000242763"/>
    </source>
</evidence>
<dbReference type="SUPFAM" id="SSF53474">
    <property type="entry name" value="alpha/beta-Hydrolases"/>
    <property type="match status" value="1"/>
</dbReference>
<dbReference type="InterPro" id="IPR029058">
    <property type="entry name" value="AB_hydrolase_fold"/>
</dbReference>
<dbReference type="Gene3D" id="3.40.50.1820">
    <property type="entry name" value="alpha/beta hydrolase"/>
    <property type="match status" value="1"/>
</dbReference>
<dbReference type="GO" id="GO:0016787">
    <property type="term" value="F:hydrolase activity"/>
    <property type="evidence" value="ECO:0007669"/>
    <property type="project" value="UniProtKB-KW"/>
</dbReference>
<dbReference type="STRING" id="1121003.SAMN03080618_01338"/>